<reference evidence="2" key="1">
    <citation type="submission" date="2015-11" db="EMBL/GenBank/DDBJ databases">
        <authorList>
            <person name="Zhang Y."/>
            <person name="Guo Z."/>
        </authorList>
    </citation>
    <scope>NUCLEOTIDE SEQUENCE</scope>
    <source>
        <strain evidence="2">A4</strain>
    </source>
</reference>
<dbReference type="SMART" id="SM00496">
    <property type="entry name" value="IENR2"/>
    <property type="match status" value="2"/>
</dbReference>
<feature type="domain" description="Nuclease associated modular" evidence="1">
    <location>
        <begin position="83"/>
        <end position="99"/>
    </location>
</feature>
<dbReference type="InterPro" id="IPR035901">
    <property type="entry name" value="GIY-YIG_endonuc_sf"/>
</dbReference>
<sequence length="151" mass="16891">MAGYFSLCGATGIILNALVKYGINSFTLVLFIIPNANKEGVLKLEQFVLDTWKPEYNIQLNAISSAGRILSVEHKNKIAFAREGSIHTEETKAKIAASLTGDRSPRFNKGTPYTFTRFILPNWNSVLLSLIDLELLPQPFLIVSKIKLFFK</sequence>
<proteinExistence type="predicted"/>
<accession>A0A140GAX6</accession>
<dbReference type="InterPro" id="IPR003611">
    <property type="entry name" value="NUMOD3"/>
</dbReference>
<dbReference type="GO" id="GO:0003677">
    <property type="term" value="F:DNA binding"/>
    <property type="evidence" value="ECO:0007669"/>
    <property type="project" value="InterPro"/>
</dbReference>
<evidence type="ECO:0000259" key="1">
    <source>
        <dbReference type="SMART" id="SM00496"/>
    </source>
</evidence>
<keyword evidence="2" id="KW-0496">Mitochondrion</keyword>
<organism evidence="2">
    <name type="scientific">Rhizophagus irregularis</name>
    <dbReference type="NCBI Taxonomy" id="588596"/>
    <lineage>
        <taxon>Eukaryota</taxon>
        <taxon>Fungi</taxon>
        <taxon>Fungi incertae sedis</taxon>
        <taxon>Mucoromycota</taxon>
        <taxon>Glomeromycotina</taxon>
        <taxon>Glomeromycetes</taxon>
        <taxon>Glomerales</taxon>
        <taxon>Glomeraceae</taxon>
        <taxon>Rhizophagus</taxon>
    </lineage>
</organism>
<name>A0A140GAX6_9GLOM</name>
<dbReference type="SUPFAM" id="SSF82771">
    <property type="entry name" value="GIY-YIG endonuclease"/>
    <property type="match status" value="1"/>
</dbReference>
<gene>
    <name evidence="2" type="primary">orf143</name>
</gene>
<geneLocation type="mitochondrion" evidence="2"/>
<feature type="domain" description="Nuclease associated modular" evidence="1">
    <location>
        <begin position="66"/>
        <end position="82"/>
    </location>
</feature>
<reference evidence="2" key="2">
    <citation type="journal article" date="2016" name="Nat. Microbiol.">
        <title>Evidence for the sexual origin of heterokaryosis in Arbuscular Mycorrhizal Fungi.</title>
        <authorList>
            <person name="Ropars J."/>
            <person name="Sedzielewska Toro K."/>
            <person name="Noel J."/>
            <person name="Pelin A."/>
            <person name="Charron P."/>
            <person name="Farinelli L."/>
            <person name="Marton T."/>
            <person name="Kruger M."/>
            <person name="Fuchs J."/>
            <person name="Brachmann A."/>
            <person name="Corradi N."/>
        </authorList>
    </citation>
    <scope>NUCLEOTIDE SEQUENCE</scope>
    <source>
        <strain evidence="2">A4</strain>
    </source>
</reference>
<dbReference type="Pfam" id="PF07460">
    <property type="entry name" value="NUMOD3"/>
    <property type="match status" value="1"/>
</dbReference>
<protein>
    <submittedName>
        <fullName evidence="2">GIY-YIG protein</fullName>
    </submittedName>
</protein>
<dbReference type="AlphaFoldDB" id="A0A140GAX6"/>
<evidence type="ECO:0000313" key="2">
    <source>
        <dbReference type="EMBL" id="AMM72611.1"/>
    </source>
</evidence>
<dbReference type="EMBL" id="KU162859">
    <property type="protein sequence ID" value="AMM72611.1"/>
    <property type="molecule type" value="Genomic_DNA"/>
</dbReference>